<protein>
    <submittedName>
        <fullName evidence="1">Uncharacterized protein</fullName>
    </submittedName>
</protein>
<gene>
    <name evidence="1" type="ORF">FH972_002399</name>
</gene>
<reference evidence="1 2" key="1">
    <citation type="submission" date="2019-06" db="EMBL/GenBank/DDBJ databases">
        <title>A chromosomal-level reference genome of Carpinus fangiana (Coryloideae, Betulaceae).</title>
        <authorList>
            <person name="Yang X."/>
            <person name="Wang Z."/>
            <person name="Zhang L."/>
            <person name="Hao G."/>
            <person name="Liu J."/>
            <person name="Yang Y."/>
        </authorList>
    </citation>
    <scope>NUCLEOTIDE SEQUENCE [LARGE SCALE GENOMIC DNA]</scope>
    <source>
        <strain evidence="1">Cfa_2016G</strain>
        <tissue evidence="1">Leaf</tissue>
    </source>
</reference>
<dbReference type="AlphaFoldDB" id="A0A5N6QER4"/>
<proteinExistence type="predicted"/>
<keyword evidence="2" id="KW-1185">Reference proteome</keyword>
<name>A0A5N6QER4_9ROSI</name>
<evidence type="ECO:0000313" key="2">
    <source>
        <dbReference type="Proteomes" id="UP000327013"/>
    </source>
</evidence>
<accession>A0A5N6QER4</accession>
<evidence type="ECO:0000313" key="1">
    <source>
        <dbReference type="EMBL" id="KAE7997796.1"/>
    </source>
</evidence>
<organism evidence="1 2">
    <name type="scientific">Carpinus fangiana</name>
    <dbReference type="NCBI Taxonomy" id="176857"/>
    <lineage>
        <taxon>Eukaryota</taxon>
        <taxon>Viridiplantae</taxon>
        <taxon>Streptophyta</taxon>
        <taxon>Embryophyta</taxon>
        <taxon>Tracheophyta</taxon>
        <taxon>Spermatophyta</taxon>
        <taxon>Magnoliopsida</taxon>
        <taxon>eudicotyledons</taxon>
        <taxon>Gunneridae</taxon>
        <taxon>Pentapetalae</taxon>
        <taxon>rosids</taxon>
        <taxon>fabids</taxon>
        <taxon>Fagales</taxon>
        <taxon>Betulaceae</taxon>
        <taxon>Carpinus</taxon>
    </lineage>
</organism>
<dbReference type="EMBL" id="CM017321">
    <property type="protein sequence ID" value="KAE7997796.1"/>
    <property type="molecule type" value="Genomic_DNA"/>
</dbReference>
<sequence length="62" mass="6933">MFIAIEVRRRSVAHLCFCNSPIDDQSPSIPNCLGVTPIGLSLRFPYWFDCRNDGVNLCISSS</sequence>
<dbReference type="Proteomes" id="UP000327013">
    <property type="component" value="Chromosome 1"/>
</dbReference>